<keyword evidence="4 12" id="KW-0479">Metal-binding</keyword>
<dbReference type="EC" id="1.17.99.9" evidence="12"/>
<comment type="subcellular location">
    <subcellularLocation>
        <location evidence="12">Cell membrane</location>
        <topology evidence="12">Multi-pass membrane protein</topology>
    </subcellularLocation>
    <subcellularLocation>
        <location evidence="2">Membrane</location>
        <topology evidence="2">Multi-pass membrane protein</topology>
    </subcellularLocation>
</comment>
<evidence type="ECO:0000256" key="5">
    <source>
        <dbReference type="ARBA" id="ARBA00022989"/>
    </source>
</evidence>
<dbReference type="GO" id="GO:0006784">
    <property type="term" value="P:heme A biosynthetic process"/>
    <property type="evidence" value="ECO:0007669"/>
    <property type="project" value="UniProtKB-UniRule"/>
</dbReference>
<keyword evidence="14" id="KW-1185">Reference proteome</keyword>
<keyword evidence="3 12" id="KW-0812">Transmembrane</keyword>
<dbReference type="Pfam" id="PF02628">
    <property type="entry name" value="COX15-CtaA"/>
    <property type="match status" value="1"/>
</dbReference>
<sequence length="375" mass="41137">MTTALSASFLRDQLSPSDRIQRGKDVRVGIWLLFIAFLVLCMVIVGGATRLTDSGLSITHWSPIHGAIPPLTAEQWQQEFDLYKQIPEYQLQNKGMSLGEFQFIFWWEWAHRLLGRLVGLAFALPLIIFALTRHLRPGMTPWLVAMLGLGGLQGFIGWWMVSSGLSGDRLDVAAYRLATHLSMAFILMSLALWTALDHLSPKRPNQGDRQIVPWAIGFGVFLGFQIVLGAFVAGTDAGLAYNDWPTFAGGLFPKDYAALSPIWRNFVENTATIQFNHRLGAYGVGLFALLVWLRTRRSKEASVAAWGHVVAVLVLCQIGLGIATLTGFGIWAPPQIEGVMLGIAHQGLGAILFASAMMLIRASLVSKPASLKLAV</sequence>
<keyword evidence="9 12" id="KW-0472">Membrane</keyword>
<keyword evidence="7 12" id="KW-0408">Iron</keyword>
<evidence type="ECO:0000256" key="1">
    <source>
        <dbReference type="ARBA" id="ARBA00001970"/>
    </source>
</evidence>
<comment type="function">
    <text evidence="12">Catalyzes the conversion of heme O to heme A by two successive hydroxylations of the methyl group at C8. The first hydroxylation forms heme I, the second hydroxylation results in an unstable dihydroxymethyl group, which spontaneously dehydrates, resulting in the formyl group of heme A.</text>
</comment>
<comment type="cofactor">
    <cofactor evidence="1 12">
        <name>heme b</name>
        <dbReference type="ChEBI" id="CHEBI:60344"/>
    </cofactor>
</comment>
<gene>
    <name evidence="12 13" type="primary">ctaA</name>
    <name evidence="13" type="ORF">PbB2_01014</name>
</gene>
<feature type="binding site" description="axial binding residue" evidence="12">
    <location>
        <position position="277"/>
    </location>
    <ligand>
        <name>heme</name>
        <dbReference type="ChEBI" id="CHEBI:30413"/>
    </ligand>
    <ligandPart>
        <name>Fe</name>
        <dbReference type="ChEBI" id="CHEBI:18248"/>
    </ligandPart>
</feature>
<dbReference type="EMBL" id="BFBR01000002">
    <property type="protein sequence ID" value="GBF57349.1"/>
    <property type="molecule type" value="Genomic_DNA"/>
</dbReference>
<evidence type="ECO:0000256" key="7">
    <source>
        <dbReference type="ARBA" id="ARBA00023004"/>
    </source>
</evidence>
<dbReference type="PANTHER" id="PTHR23289:SF2">
    <property type="entry name" value="CYTOCHROME C OXIDASE ASSEMBLY PROTEIN COX15 HOMOLOG"/>
    <property type="match status" value="1"/>
</dbReference>
<feature type="transmembrane region" description="Helical" evidence="12">
    <location>
        <begin position="275"/>
        <end position="293"/>
    </location>
</feature>
<evidence type="ECO:0000256" key="11">
    <source>
        <dbReference type="ARBA" id="ARBA00048044"/>
    </source>
</evidence>
<keyword evidence="12" id="KW-1003">Cell membrane</keyword>
<comment type="similarity">
    <text evidence="12">Belongs to the COX15/CtaA family. Type 2 subfamily.</text>
</comment>
<protein>
    <recommendedName>
        <fullName evidence="12">Heme A synthase</fullName>
        <shortName evidence="12">HAS</shortName>
        <ecNumber evidence="12">1.17.99.9</ecNumber>
    </recommendedName>
    <alternativeName>
        <fullName evidence="12">Cytochrome aa3-controlling protein</fullName>
    </alternativeName>
</protein>
<dbReference type="AlphaFoldDB" id="A0A2P2E8F9"/>
<reference evidence="13" key="1">
    <citation type="journal article" date="2018" name="Genome Announc.">
        <title>Draft Genome Sequence of "Candidatus Phycosocius bacilliformis," an Alphaproteobacterial Ectosymbiont of the Hydrocarbon-Producing Green Alga Botryococcus braunii.</title>
        <authorList>
            <person name="Tanabe Y."/>
            <person name="Yamaguchi H."/>
            <person name="Watanabe M.M."/>
        </authorList>
    </citation>
    <scope>NUCLEOTIDE SEQUENCE [LARGE SCALE GENOMIC DNA]</scope>
    <source>
        <strain evidence="13">BOTRYCO-2</strain>
    </source>
</reference>
<feature type="binding site" description="axial binding residue" evidence="12">
    <location>
        <position position="345"/>
    </location>
    <ligand>
        <name>heme</name>
        <dbReference type="ChEBI" id="CHEBI:30413"/>
    </ligand>
    <ligandPart>
        <name>Fe</name>
        <dbReference type="ChEBI" id="CHEBI:18248"/>
    </ligandPart>
</feature>
<dbReference type="InterPro" id="IPR003780">
    <property type="entry name" value="COX15/CtaA_fam"/>
</dbReference>
<proteinExistence type="inferred from homology"/>
<evidence type="ECO:0000256" key="10">
    <source>
        <dbReference type="ARBA" id="ARBA00044501"/>
    </source>
</evidence>
<comment type="catalytic activity">
    <reaction evidence="11">
        <text>Fe(II)-heme o + 2 A + H2O = Fe(II)-heme a + 2 AH2</text>
        <dbReference type="Rhea" id="RHEA:63388"/>
        <dbReference type="ChEBI" id="CHEBI:13193"/>
        <dbReference type="ChEBI" id="CHEBI:15377"/>
        <dbReference type="ChEBI" id="CHEBI:17499"/>
        <dbReference type="ChEBI" id="CHEBI:60530"/>
        <dbReference type="ChEBI" id="CHEBI:61715"/>
        <dbReference type="EC" id="1.17.99.9"/>
    </reaction>
    <physiologicalReaction direction="left-to-right" evidence="11">
        <dbReference type="Rhea" id="RHEA:63389"/>
    </physiologicalReaction>
</comment>
<feature type="transmembrane region" description="Helical" evidence="12">
    <location>
        <begin position="28"/>
        <end position="48"/>
    </location>
</feature>
<feature type="transmembrane region" description="Helical" evidence="12">
    <location>
        <begin position="343"/>
        <end position="364"/>
    </location>
</feature>
<feature type="transmembrane region" description="Helical" evidence="12">
    <location>
        <begin position="113"/>
        <end position="131"/>
    </location>
</feature>
<evidence type="ECO:0000313" key="13">
    <source>
        <dbReference type="EMBL" id="GBF57349.1"/>
    </source>
</evidence>
<evidence type="ECO:0000256" key="3">
    <source>
        <dbReference type="ARBA" id="ARBA00022692"/>
    </source>
</evidence>
<evidence type="ECO:0000256" key="8">
    <source>
        <dbReference type="ARBA" id="ARBA00023133"/>
    </source>
</evidence>
<evidence type="ECO:0000313" key="14">
    <source>
        <dbReference type="Proteomes" id="UP000245086"/>
    </source>
</evidence>
<feature type="transmembrane region" description="Helical" evidence="12">
    <location>
        <begin position="143"/>
        <end position="161"/>
    </location>
</feature>
<feature type="transmembrane region" description="Helical" evidence="12">
    <location>
        <begin position="211"/>
        <end position="233"/>
    </location>
</feature>
<keyword evidence="6 12" id="KW-0560">Oxidoreductase</keyword>
<feature type="transmembrane region" description="Helical" evidence="12">
    <location>
        <begin position="181"/>
        <end position="199"/>
    </location>
</feature>
<accession>A0A2P2E8F9</accession>
<evidence type="ECO:0000256" key="2">
    <source>
        <dbReference type="ARBA" id="ARBA00004141"/>
    </source>
</evidence>
<dbReference type="HAMAP" id="MF_01665">
    <property type="entry name" value="HemeA_synth_type2"/>
    <property type="match status" value="1"/>
</dbReference>
<evidence type="ECO:0000256" key="6">
    <source>
        <dbReference type="ARBA" id="ARBA00023002"/>
    </source>
</evidence>
<keyword evidence="5 12" id="KW-1133">Transmembrane helix</keyword>
<evidence type="ECO:0000256" key="12">
    <source>
        <dbReference type="HAMAP-Rule" id="MF_01665"/>
    </source>
</evidence>
<evidence type="ECO:0000256" key="4">
    <source>
        <dbReference type="ARBA" id="ARBA00022723"/>
    </source>
</evidence>
<dbReference type="OrthoDB" id="9793156at2"/>
<dbReference type="UniPathway" id="UPA00269">
    <property type="reaction ID" value="UER00713"/>
</dbReference>
<dbReference type="RefSeq" id="WP_108984197.1">
    <property type="nucleotide sequence ID" value="NZ_BFBR01000002.1"/>
</dbReference>
<comment type="subunit">
    <text evidence="12">Interacts with CtaB.</text>
</comment>
<dbReference type="GO" id="GO:0005886">
    <property type="term" value="C:plasma membrane"/>
    <property type="evidence" value="ECO:0007669"/>
    <property type="project" value="UniProtKB-SubCell"/>
</dbReference>
<organism evidence="13 14">
    <name type="scientific">Candidatus Phycosocius bacilliformis</name>
    <dbReference type="NCBI Taxonomy" id="1445552"/>
    <lineage>
        <taxon>Bacteria</taxon>
        <taxon>Pseudomonadati</taxon>
        <taxon>Pseudomonadota</taxon>
        <taxon>Alphaproteobacteria</taxon>
        <taxon>Caulobacterales</taxon>
        <taxon>Caulobacterales incertae sedis</taxon>
        <taxon>Candidatus Phycosocius</taxon>
    </lineage>
</organism>
<evidence type="ECO:0000256" key="9">
    <source>
        <dbReference type="ARBA" id="ARBA00023136"/>
    </source>
</evidence>
<comment type="caution">
    <text evidence="13">The sequence shown here is derived from an EMBL/GenBank/DDBJ whole genome shotgun (WGS) entry which is preliminary data.</text>
</comment>
<dbReference type="PANTHER" id="PTHR23289">
    <property type="entry name" value="CYTOCHROME C OXIDASE ASSEMBLY PROTEIN COX15"/>
    <property type="match status" value="1"/>
</dbReference>
<comment type="pathway">
    <text evidence="10 12">Porphyrin-containing compound metabolism; heme A biosynthesis; heme A from heme O: step 1/1.</text>
</comment>
<dbReference type="GO" id="GO:0120547">
    <property type="term" value="F:heme A synthase activity"/>
    <property type="evidence" value="ECO:0007669"/>
    <property type="project" value="UniProtKB-EC"/>
</dbReference>
<dbReference type="InterPro" id="IPR023754">
    <property type="entry name" value="HemeA_Synthase_type2"/>
</dbReference>
<feature type="transmembrane region" description="Helical" evidence="12">
    <location>
        <begin position="305"/>
        <end position="331"/>
    </location>
</feature>
<dbReference type="GO" id="GO:0016653">
    <property type="term" value="F:oxidoreductase activity, acting on NAD(P)H, heme protein as acceptor"/>
    <property type="evidence" value="ECO:0007669"/>
    <property type="project" value="TreeGrafter"/>
</dbReference>
<name>A0A2P2E8F9_9PROT</name>
<dbReference type="Proteomes" id="UP000245086">
    <property type="component" value="Unassembled WGS sequence"/>
</dbReference>
<dbReference type="GO" id="GO:0046872">
    <property type="term" value="F:metal ion binding"/>
    <property type="evidence" value="ECO:0007669"/>
    <property type="project" value="UniProtKB-KW"/>
</dbReference>
<keyword evidence="8 12" id="KW-0350">Heme biosynthesis</keyword>